<keyword evidence="3" id="KW-1185">Reference proteome</keyword>
<dbReference type="InterPro" id="IPR029032">
    <property type="entry name" value="AhpD-like"/>
</dbReference>
<dbReference type="Gene3D" id="1.20.1290.10">
    <property type="entry name" value="AhpD-like"/>
    <property type="match status" value="1"/>
</dbReference>
<dbReference type="GO" id="GO:0051920">
    <property type="term" value="F:peroxiredoxin activity"/>
    <property type="evidence" value="ECO:0007669"/>
    <property type="project" value="InterPro"/>
</dbReference>
<name>A0A4R5DEA8_9ACTN</name>
<dbReference type="NCBIfam" id="TIGR00778">
    <property type="entry name" value="ahpD_dom"/>
    <property type="match status" value="1"/>
</dbReference>
<sequence length="159" mass="17129">MDTAVEPTAVRDRLDVEALAPAAYKALVALDSRSGQGPLPSTLLDLVKLRASQINGCAYCVDCHSRDAVDGAESAARVHAVAVWDEGPFFSPAERAAFALTESMTRLSEGAPRVPDGVWAVAREHFGDEELAQLIMVITTINAWNRVCVTVRMVPESYS</sequence>
<dbReference type="EMBL" id="SMKZ01000010">
    <property type="protein sequence ID" value="TDE11417.1"/>
    <property type="molecule type" value="Genomic_DNA"/>
</dbReference>
<dbReference type="RefSeq" id="WP_131893600.1">
    <property type="nucleotide sequence ID" value="NZ_SMKZ01000010.1"/>
</dbReference>
<dbReference type="Pfam" id="PF02627">
    <property type="entry name" value="CMD"/>
    <property type="match status" value="1"/>
</dbReference>
<evidence type="ECO:0000313" key="3">
    <source>
        <dbReference type="Proteomes" id="UP000294739"/>
    </source>
</evidence>
<dbReference type="Proteomes" id="UP000294739">
    <property type="component" value="Unassembled WGS sequence"/>
</dbReference>
<feature type="domain" description="Carboxymuconolactone decarboxylase-like" evidence="1">
    <location>
        <begin position="21"/>
        <end position="102"/>
    </location>
</feature>
<dbReference type="InParanoid" id="A0A4R5DEA8"/>
<accession>A0A4R5DEA8</accession>
<evidence type="ECO:0000259" key="1">
    <source>
        <dbReference type="Pfam" id="PF02627"/>
    </source>
</evidence>
<dbReference type="PANTHER" id="PTHR34846:SF10">
    <property type="entry name" value="CYTOPLASMIC PROTEIN"/>
    <property type="match status" value="1"/>
</dbReference>
<dbReference type="SUPFAM" id="SSF69118">
    <property type="entry name" value="AhpD-like"/>
    <property type="match status" value="1"/>
</dbReference>
<dbReference type="InterPro" id="IPR004675">
    <property type="entry name" value="AhpD_core"/>
</dbReference>
<reference evidence="2 3" key="1">
    <citation type="submission" date="2019-03" db="EMBL/GenBank/DDBJ databases">
        <title>Draft genome sequences of novel Actinobacteria.</title>
        <authorList>
            <person name="Sahin N."/>
            <person name="Ay H."/>
            <person name="Saygin H."/>
        </authorList>
    </citation>
    <scope>NUCLEOTIDE SEQUENCE [LARGE SCALE GENOMIC DNA]</scope>
    <source>
        <strain evidence="2 3">5K138</strain>
    </source>
</reference>
<dbReference type="PANTHER" id="PTHR34846">
    <property type="entry name" value="4-CARBOXYMUCONOLACTONE DECARBOXYLASE FAMILY PROTEIN (AFU_ORTHOLOGUE AFUA_6G11590)"/>
    <property type="match status" value="1"/>
</dbReference>
<dbReference type="InterPro" id="IPR003779">
    <property type="entry name" value="CMD-like"/>
</dbReference>
<dbReference type="AlphaFoldDB" id="A0A4R5DEA8"/>
<gene>
    <name evidence="2" type="ORF">E1269_09085</name>
</gene>
<organism evidence="2 3">
    <name type="scientific">Jiangella asiatica</name>
    <dbReference type="NCBI Taxonomy" id="2530372"/>
    <lineage>
        <taxon>Bacteria</taxon>
        <taxon>Bacillati</taxon>
        <taxon>Actinomycetota</taxon>
        <taxon>Actinomycetes</taxon>
        <taxon>Jiangellales</taxon>
        <taxon>Jiangellaceae</taxon>
        <taxon>Jiangella</taxon>
    </lineage>
</organism>
<evidence type="ECO:0000313" key="2">
    <source>
        <dbReference type="EMBL" id="TDE11417.1"/>
    </source>
</evidence>
<dbReference type="OrthoDB" id="5185109at2"/>
<proteinExistence type="predicted"/>
<comment type="caution">
    <text evidence="2">The sequence shown here is derived from an EMBL/GenBank/DDBJ whole genome shotgun (WGS) entry which is preliminary data.</text>
</comment>
<protein>
    <submittedName>
        <fullName evidence="2">Carboxymuconolactone decarboxylase family protein</fullName>
    </submittedName>
</protein>